<dbReference type="Proteomes" id="UP001207605">
    <property type="component" value="Unassembled WGS sequence"/>
</dbReference>
<organism evidence="6 7">
    <name type="scientific">Dorea ammoniilytica</name>
    <dbReference type="NCBI Taxonomy" id="2981788"/>
    <lineage>
        <taxon>Bacteria</taxon>
        <taxon>Bacillati</taxon>
        <taxon>Bacillota</taxon>
        <taxon>Clostridia</taxon>
        <taxon>Lachnospirales</taxon>
        <taxon>Lachnospiraceae</taxon>
        <taxon>Dorea</taxon>
    </lineage>
</organism>
<dbReference type="SUPFAM" id="SSF46785">
    <property type="entry name" value="Winged helix' DNA-binding domain"/>
    <property type="match status" value="1"/>
</dbReference>
<evidence type="ECO:0000259" key="5">
    <source>
        <dbReference type="PROSITE" id="PS51078"/>
    </source>
</evidence>
<dbReference type="InterPro" id="IPR036390">
    <property type="entry name" value="WH_DNA-bd_sf"/>
</dbReference>
<dbReference type="RefSeq" id="WP_262582284.1">
    <property type="nucleotide sequence ID" value="NZ_JAOQJV010000022.1"/>
</dbReference>
<proteinExistence type="predicted"/>
<dbReference type="Pfam" id="PF09339">
    <property type="entry name" value="HTH_IclR"/>
    <property type="match status" value="1"/>
</dbReference>
<dbReference type="PANTHER" id="PTHR30136">
    <property type="entry name" value="HELIX-TURN-HELIX TRANSCRIPTIONAL REGULATOR, ICLR FAMILY"/>
    <property type="match status" value="1"/>
</dbReference>
<keyword evidence="3" id="KW-0804">Transcription</keyword>
<dbReference type="SMART" id="SM00346">
    <property type="entry name" value="HTH_ICLR"/>
    <property type="match status" value="1"/>
</dbReference>
<reference evidence="6 7" key="1">
    <citation type="journal article" date="2021" name="ISME Commun">
        <title>Automated analysis of genomic sequences facilitates high-throughput and comprehensive description of bacteria.</title>
        <authorList>
            <person name="Hitch T.C.A."/>
        </authorList>
    </citation>
    <scope>NUCLEOTIDE SEQUENCE [LARGE SCALE GENOMIC DNA]</scope>
    <source>
        <strain evidence="6 7">Sanger_02</strain>
    </source>
</reference>
<dbReference type="SUPFAM" id="SSF55781">
    <property type="entry name" value="GAF domain-like"/>
    <property type="match status" value="1"/>
</dbReference>
<name>A0ABT2S8U4_9FIRM</name>
<dbReference type="InterPro" id="IPR005471">
    <property type="entry name" value="Tscrpt_reg_IclR_N"/>
</dbReference>
<dbReference type="Gene3D" id="3.30.450.40">
    <property type="match status" value="1"/>
</dbReference>
<sequence>MEHPHETGKKASDAKSVSKTLAILSTFDERTPMQRTSDIAARLGMNISTVSRHLNTLLDWGFLRRDDETGCYYPGTQIISLAGATLQDSDVYRYSFPELQLLSFRYGVHSHMSIQDDTEIMHLISCCCEHTMDLFVPMGHRQPMYCSAMGRIMLAYMPEAKAEDILKRSNREKRTPDTKVGVDEIMQELKKERQQGICILVNELAYGKGSVAAPILDRDRNPVAAISVSTSANALSQPQREAELKKAIKITASRISGRLGYYPY</sequence>
<dbReference type="InterPro" id="IPR014757">
    <property type="entry name" value="Tscrpt_reg_IclR_C"/>
</dbReference>
<dbReference type="InterPro" id="IPR050707">
    <property type="entry name" value="HTH_MetabolicPath_Reg"/>
</dbReference>
<evidence type="ECO:0000313" key="6">
    <source>
        <dbReference type="EMBL" id="MCU6700999.1"/>
    </source>
</evidence>
<dbReference type="InterPro" id="IPR029016">
    <property type="entry name" value="GAF-like_dom_sf"/>
</dbReference>
<feature type="domain" description="IclR-ED" evidence="5">
    <location>
        <begin position="77"/>
        <end position="261"/>
    </location>
</feature>
<dbReference type="Gene3D" id="1.10.10.10">
    <property type="entry name" value="Winged helix-like DNA-binding domain superfamily/Winged helix DNA-binding domain"/>
    <property type="match status" value="1"/>
</dbReference>
<dbReference type="PANTHER" id="PTHR30136:SF35">
    <property type="entry name" value="HTH-TYPE TRANSCRIPTIONAL REGULATOR RV1719"/>
    <property type="match status" value="1"/>
</dbReference>
<dbReference type="EMBL" id="JAOQJV010000022">
    <property type="protein sequence ID" value="MCU6700999.1"/>
    <property type="molecule type" value="Genomic_DNA"/>
</dbReference>
<feature type="domain" description="HTH iclR-type" evidence="4">
    <location>
        <begin position="14"/>
        <end position="76"/>
    </location>
</feature>
<dbReference type="CDD" id="cd00090">
    <property type="entry name" value="HTH_ARSR"/>
    <property type="match status" value="1"/>
</dbReference>
<comment type="caution">
    <text evidence="6">The sequence shown here is derived from an EMBL/GenBank/DDBJ whole genome shotgun (WGS) entry which is preliminary data.</text>
</comment>
<accession>A0ABT2S8U4</accession>
<keyword evidence="1" id="KW-0805">Transcription regulation</keyword>
<dbReference type="InterPro" id="IPR036388">
    <property type="entry name" value="WH-like_DNA-bd_sf"/>
</dbReference>
<keyword evidence="7" id="KW-1185">Reference proteome</keyword>
<evidence type="ECO:0000256" key="1">
    <source>
        <dbReference type="ARBA" id="ARBA00023015"/>
    </source>
</evidence>
<evidence type="ECO:0000256" key="3">
    <source>
        <dbReference type="ARBA" id="ARBA00023163"/>
    </source>
</evidence>
<gene>
    <name evidence="6" type="ORF">OCV65_12250</name>
</gene>
<evidence type="ECO:0000259" key="4">
    <source>
        <dbReference type="PROSITE" id="PS51077"/>
    </source>
</evidence>
<dbReference type="InterPro" id="IPR011991">
    <property type="entry name" value="ArsR-like_HTH"/>
</dbReference>
<keyword evidence="2" id="KW-0238">DNA-binding</keyword>
<dbReference type="PROSITE" id="PS51078">
    <property type="entry name" value="ICLR_ED"/>
    <property type="match status" value="1"/>
</dbReference>
<dbReference type="PROSITE" id="PS51077">
    <property type="entry name" value="HTH_ICLR"/>
    <property type="match status" value="1"/>
</dbReference>
<protein>
    <submittedName>
        <fullName evidence="6">IclR family transcriptional regulator</fullName>
    </submittedName>
</protein>
<evidence type="ECO:0000313" key="7">
    <source>
        <dbReference type="Proteomes" id="UP001207605"/>
    </source>
</evidence>
<dbReference type="Pfam" id="PF01614">
    <property type="entry name" value="IclR_C"/>
    <property type="match status" value="1"/>
</dbReference>
<evidence type="ECO:0000256" key="2">
    <source>
        <dbReference type="ARBA" id="ARBA00023125"/>
    </source>
</evidence>